<evidence type="ECO:0000256" key="1">
    <source>
        <dbReference type="ARBA" id="ARBA00009005"/>
    </source>
</evidence>
<dbReference type="InterPro" id="IPR011600">
    <property type="entry name" value="Pept_C14_caspase"/>
</dbReference>
<reference evidence="4" key="1">
    <citation type="submission" date="2021-01" db="EMBL/GenBank/DDBJ databases">
        <authorList>
            <person name="Kaushik A."/>
        </authorList>
    </citation>
    <scope>NUCLEOTIDE SEQUENCE</scope>
    <source>
        <strain evidence="4">AG1-1C</strain>
    </source>
</reference>
<dbReference type="GO" id="GO:0004197">
    <property type="term" value="F:cysteine-type endopeptidase activity"/>
    <property type="evidence" value="ECO:0007669"/>
    <property type="project" value="InterPro"/>
</dbReference>
<evidence type="ECO:0000313" key="5">
    <source>
        <dbReference type="Proteomes" id="UP000663846"/>
    </source>
</evidence>
<sequence>MSVRKFVLESYEYNYGYTSTAITPATSGGNKRLADDDNEKPRRVKRRNLGHTVGYAEGSTAYQRYIDTREDARRACTSSVPPRVPVSLSIKVPERVTHSVLYLDDETPTASHELCFPLHHHQRYQEDCSSGTLGSMSDWSFSLPSYPYGRNSLPPAGVTRNVLRASSADDAQWYRDSRQNSVTSSPLFSPFNSAQDVLYSYGEEEEAENFEPGTARSLSPGPFSPSDSEGVPECVISSSLADNPGKRRALIIALEYRGSGQKWNDSACTPMHMEGPYSDGEDVYHLLLQQGYQEEDIIFMTDEPSTPARLQPTCRNIKYQLAQLVAGANPGDRFFLYYAGHGTQVEDTNGDEFDGWDEAIIPTDWATTYNYCDEGLIIDDYLKEVCVDTLPKGAHLTAVFDCCHAGTIMDLPYEHSTKENGLKFKLNGLTGLFSRRLPSRYRSVDGRVLCISACEDSQRAYGRTRGLLTEAFTRCIRKSAKVYRLANATFRFNLTLKQLYEYILCHGRPDPERDGRCYTQDPMLATTYKLSASITYPSVDL</sequence>
<evidence type="ECO:0000259" key="3">
    <source>
        <dbReference type="Pfam" id="PF00656"/>
    </source>
</evidence>
<comment type="similarity">
    <text evidence="1">Belongs to the peptidase C14B family.</text>
</comment>
<dbReference type="AlphaFoldDB" id="A0A8H3AFY2"/>
<name>A0A8H3AFY2_9AGAM</name>
<dbReference type="InterPro" id="IPR050452">
    <property type="entry name" value="Metacaspase"/>
</dbReference>
<dbReference type="GO" id="GO:0006508">
    <property type="term" value="P:proteolysis"/>
    <property type="evidence" value="ECO:0007669"/>
    <property type="project" value="InterPro"/>
</dbReference>
<accession>A0A8H3AFY2</accession>
<dbReference type="EMBL" id="CAJMWS010000325">
    <property type="protein sequence ID" value="CAE6427397.1"/>
    <property type="molecule type" value="Genomic_DNA"/>
</dbReference>
<evidence type="ECO:0000256" key="2">
    <source>
        <dbReference type="SAM" id="MobiDB-lite"/>
    </source>
</evidence>
<protein>
    <recommendedName>
        <fullName evidence="3">Peptidase C14 caspase domain-containing protein</fullName>
    </recommendedName>
</protein>
<dbReference type="Pfam" id="PF00656">
    <property type="entry name" value="Peptidase_C14"/>
    <property type="match status" value="1"/>
</dbReference>
<gene>
    <name evidence="4" type="ORF">RDB_LOCUS99813</name>
</gene>
<dbReference type="GO" id="GO:0005737">
    <property type="term" value="C:cytoplasm"/>
    <property type="evidence" value="ECO:0007669"/>
    <property type="project" value="TreeGrafter"/>
</dbReference>
<dbReference type="Gene3D" id="3.40.50.12660">
    <property type="match status" value="1"/>
</dbReference>
<proteinExistence type="inferred from homology"/>
<feature type="domain" description="Peptidase C14 caspase" evidence="3">
    <location>
        <begin position="247"/>
        <end position="483"/>
    </location>
</feature>
<dbReference type="PANTHER" id="PTHR48104:SF30">
    <property type="entry name" value="METACASPASE-1"/>
    <property type="match status" value="1"/>
</dbReference>
<evidence type="ECO:0000313" key="4">
    <source>
        <dbReference type="EMBL" id="CAE6427397.1"/>
    </source>
</evidence>
<comment type="caution">
    <text evidence="4">The sequence shown here is derived from an EMBL/GenBank/DDBJ whole genome shotgun (WGS) entry which is preliminary data.</text>
</comment>
<organism evidence="4 5">
    <name type="scientific">Rhizoctonia solani</name>
    <dbReference type="NCBI Taxonomy" id="456999"/>
    <lineage>
        <taxon>Eukaryota</taxon>
        <taxon>Fungi</taxon>
        <taxon>Dikarya</taxon>
        <taxon>Basidiomycota</taxon>
        <taxon>Agaricomycotina</taxon>
        <taxon>Agaricomycetes</taxon>
        <taxon>Cantharellales</taxon>
        <taxon>Ceratobasidiaceae</taxon>
        <taxon>Rhizoctonia</taxon>
    </lineage>
</organism>
<dbReference type="Proteomes" id="UP000663846">
    <property type="component" value="Unassembled WGS sequence"/>
</dbReference>
<feature type="region of interest" description="Disordered" evidence="2">
    <location>
        <begin position="203"/>
        <end position="231"/>
    </location>
</feature>
<dbReference type="PANTHER" id="PTHR48104">
    <property type="entry name" value="METACASPASE-4"/>
    <property type="match status" value="1"/>
</dbReference>